<sequence>MVGDRLIAKHNRFAIELDGELCIPFIKEMMDRCTFLYEHKEKWLEFDYWLCNVDCATDKDVERIKAFAKYYFKYKESE</sequence>
<dbReference type="EMBL" id="BK015933">
    <property type="protein sequence ID" value="DAF85950.1"/>
    <property type="molecule type" value="Genomic_DNA"/>
</dbReference>
<accession>A0A8S5TUS2</accession>
<organism evidence="1">
    <name type="scientific">Podoviridae sp. ctCmm1</name>
    <dbReference type="NCBI Taxonomy" id="2825231"/>
    <lineage>
        <taxon>Viruses</taxon>
        <taxon>Duplodnaviria</taxon>
        <taxon>Heunggongvirae</taxon>
        <taxon>Uroviricota</taxon>
        <taxon>Caudoviricetes</taxon>
    </lineage>
</organism>
<protein>
    <submittedName>
        <fullName evidence="1">Uncharacterized protein</fullName>
    </submittedName>
</protein>
<reference evidence="1" key="1">
    <citation type="journal article" date="2021" name="Proc. Natl. Acad. Sci. U.S.A.">
        <title>A Catalog of Tens of Thousands of Viruses from Human Metagenomes Reveals Hidden Associations with Chronic Diseases.</title>
        <authorList>
            <person name="Tisza M.J."/>
            <person name="Buck C.B."/>
        </authorList>
    </citation>
    <scope>NUCLEOTIDE SEQUENCE</scope>
    <source>
        <strain evidence="1">CtCmm1</strain>
    </source>
</reference>
<evidence type="ECO:0000313" key="1">
    <source>
        <dbReference type="EMBL" id="DAF85950.1"/>
    </source>
</evidence>
<name>A0A8S5TUS2_9CAUD</name>
<proteinExistence type="predicted"/>